<evidence type="ECO:0000313" key="3">
    <source>
        <dbReference type="WBParaSite" id="ACOC_0001057701-mRNA-1"/>
    </source>
</evidence>
<dbReference type="WBParaSite" id="ACOC_0001057701-mRNA-1">
    <property type="protein sequence ID" value="ACOC_0001057701-mRNA-1"/>
    <property type="gene ID" value="ACOC_0001057701"/>
</dbReference>
<reference evidence="3" key="1">
    <citation type="submission" date="2017-02" db="UniProtKB">
        <authorList>
            <consortium name="WormBaseParasite"/>
        </authorList>
    </citation>
    <scope>IDENTIFICATION</scope>
</reference>
<sequence>MGKTGLRHPFNALYDTGEELFLGTRDTRAFDGVGVLVNTSMPMNIDSFEQLTTNRTFTTKKCGSVPALTMYAATVNYDEEEVEAFYMELEKFYREYHTFFMVIIVDFNGKTGPRRGFEERHIGSNGLG</sequence>
<proteinExistence type="predicted"/>
<name>A0A0R3PWM6_ANGCS</name>
<accession>A0A0R3PWM6</accession>
<dbReference type="EMBL" id="UYYA01004502">
    <property type="protein sequence ID" value="VDM62163.1"/>
    <property type="molecule type" value="Genomic_DNA"/>
</dbReference>
<evidence type="ECO:0000313" key="1">
    <source>
        <dbReference type="EMBL" id="VDM62163.1"/>
    </source>
</evidence>
<dbReference type="AlphaFoldDB" id="A0A0R3PWM6"/>
<reference evidence="1 2" key="2">
    <citation type="submission" date="2018-11" db="EMBL/GenBank/DDBJ databases">
        <authorList>
            <consortium name="Pathogen Informatics"/>
        </authorList>
    </citation>
    <scope>NUCLEOTIDE SEQUENCE [LARGE SCALE GENOMIC DNA]</scope>
    <source>
        <strain evidence="1 2">Costa Rica</strain>
    </source>
</reference>
<keyword evidence="2" id="KW-1185">Reference proteome</keyword>
<dbReference type="Proteomes" id="UP000267027">
    <property type="component" value="Unassembled WGS sequence"/>
</dbReference>
<protein>
    <submittedName>
        <fullName evidence="3">Craniofacial development protein 2-like</fullName>
    </submittedName>
</protein>
<evidence type="ECO:0000313" key="2">
    <source>
        <dbReference type="Proteomes" id="UP000267027"/>
    </source>
</evidence>
<organism evidence="3">
    <name type="scientific">Angiostrongylus costaricensis</name>
    <name type="common">Nematode worm</name>
    <dbReference type="NCBI Taxonomy" id="334426"/>
    <lineage>
        <taxon>Eukaryota</taxon>
        <taxon>Metazoa</taxon>
        <taxon>Ecdysozoa</taxon>
        <taxon>Nematoda</taxon>
        <taxon>Chromadorea</taxon>
        <taxon>Rhabditida</taxon>
        <taxon>Rhabditina</taxon>
        <taxon>Rhabditomorpha</taxon>
        <taxon>Strongyloidea</taxon>
        <taxon>Metastrongylidae</taxon>
        <taxon>Angiostrongylus</taxon>
    </lineage>
</organism>
<gene>
    <name evidence="1" type="ORF">ACOC_LOCUS10578</name>
</gene>